<reference evidence="1 2" key="1">
    <citation type="journal article" date="2018" name="Sci. Rep.">
        <title>Genomic diversity and distribution of Bifidobacterium longum subsp. longum across the human lifespan.</title>
        <authorList>
            <person name="Odamaki T."/>
            <person name="Bottacini F."/>
            <person name="Kato K."/>
            <person name="Mitsuyama E."/>
            <person name="Yoshida K."/>
            <person name="Horigome A."/>
            <person name="Xiao J.Z."/>
            <person name="van Sinderen D."/>
        </authorList>
    </citation>
    <scope>NUCLEOTIDE SEQUENCE [LARGE SCALE GENOMIC DNA]</scope>
    <source>
        <strain evidence="1 2">MCC10113</strain>
    </source>
</reference>
<sequence>MAKNNDCIVAECDRCGRFDWYTPSNADALKNDWWDVQRLDADGNQHGYYFCSNCHQEYVNRLRDADNSFESWKKNGGKQNG</sequence>
<protein>
    <submittedName>
        <fullName evidence="1">Uncharacterized protein</fullName>
    </submittedName>
</protein>
<dbReference type="AlphaFoldDB" id="A0A4R0V6H0"/>
<proteinExistence type="predicted"/>
<name>A0A4R0V6H0_BIFLL</name>
<dbReference type="EMBL" id="SHTC01000013">
    <property type="protein sequence ID" value="TCF58556.1"/>
    <property type="molecule type" value="Genomic_DNA"/>
</dbReference>
<evidence type="ECO:0000313" key="1">
    <source>
        <dbReference type="EMBL" id="TCF58556.1"/>
    </source>
</evidence>
<dbReference type="Proteomes" id="UP000292478">
    <property type="component" value="Unassembled WGS sequence"/>
</dbReference>
<dbReference type="RefSeq" id="WP_131219278.1">
    <property type="nucleotide sequence ID" value="NZ_SHRJ01000014.1"/>
</dbReference>
<organism evidence="1 2">
    <name type="scientific">Bifidobacterium longum subsp. longum</name>
    <dbReference type="NCBI Taxonomy" id="1679"/>
    <lineage>
        <taxon>Bacteria</taxon>
        <taxon>Bacillati</taxon>
        <taxon>Actinomycetota</taxon>
        <taxon>Actinomycetes</taxon>
        <taxon>Bifidobacteriales</taxon>
        <taxon>Bifidobacteriaceae</taxon>
        <taxon>Bifidobacterium</taxon>
    </lineage>
</organism>
<gene>
    <name evidence="1" type="ORF">MCC10113_0854</name>
</gene>
<accession>A0A4R0V6H0</accession>
<evidence type="ECO:0000313" key="2">
    <source>
        <dbReference type="Proteomes" id="UP000292478"/>
    </source>
</evidence>
<comment type="caution">
    <text evidence="1">The sequence shown here is derived from an EMBL/GenBank/DDBJ whole genome shotgun (WGS) entry which is preliminary data.</text>
</comment>